<name>A0A0B7A4W0_9EUPU</name>
<dbReference type="SUPFAM" id="SSF46785">
    <property type="entry name" value="Winged helix' DNA-binding domain"/>
    <property type="match status" value="1"/>
</dbReference>
<dbReference type="InterPro" id="IPR036388">
    <property type="entry name" value="WH-like_DNA-bd_sf"/>
</dbReference>
<evidence type="ECO:0000256" key="1">
    <source>
        <dbReference type="ARBA" id="ARBA00007319"/>
    </source>
</evidence>
<dbReference type="EMBL" id="HACG01029099">
    <property type="protein sequence ID" value="CEK75964.1"/>
    <property type="molecule type" value="Transcribed_RNA"/>
</dbReference>
<evidence type="ECO:0000259" key="3">
    <source>
        <dbReference type="Pfam" id="PF00557"/>
    </source>
</evidence>
<evidence type="ECO:0000313" key="4">
    <source>
        <dbReference type="EMBL" id="CEK75964.1"/>
    </source>
</evidence>
<dbReference type="FunFam" id="3.90.230.10:FF:000013">
    <property type="entry name" value="DNA-binding protein, 42 kDa"/>
    <property type="match status" value="1"/>
</dbReference>
<reference evidence="4" key="1">
    <citation type="submission" date="2014-12" db="EMBL/GenBank/DDBJ databases">
        <title>Insight into the proteome of Arion vulgaris.</title>
        <authorList>
            <person name="Aradska J."/>
            <person name="Bulat T."/>
            <person name="Smidak R."/>
            <person name="Sarate P."/>
            <person name="Gangsoo J."/>
            <person name="Sialana F."/>
            <person name="Bilban M."/>
            <person name="Lubec G."/>
        </authorList>
    </citation>
    <scope>NUCLEOTIDE SEQUENCE</scope>
    <source>
        <tissue evidence="4">Skin</tissue>
    </source>
</reference>
<comment type="similarity">
    <text evidence="1">Belongs to the peptidase M24 family.</text>
</comment>
<dbReference type="Pfam" id="PF00557">
    <property type="entry name" value="Peptidase_M24"/>
    <property type="match status" value="1"/>
</dbReference>
<dbReference type="SUPFAM" id="SSF55920">
    <property type="entry name" value="Creatinase/aminopeptidase"/>
    <property type="match status" value="1"/>
</dbReference>
<dbReference type="InterPro" id="IPR047113">
    <property type="entry name" value="PA2G4/ARX1"/>
</dbReference>
<dbReference type="PANTHER" id="PTHR10804:SF11">
    <property type="entry name" value="PROLIFERATION-ASSOCIATED PROTEIN 2G4"/>
    <property type="match status" value="1"/>
</dbReference>
<protein>
    <recommendedName>
        <fullName evidence="3">Peptidase M24 domain-containing protein</fullName>
    </recommendedName>
</protein>
<dbReference type="Gene3D" id="3.90.230.10">
    <property type="entry name" value="Creatinase/methionine aminopeptidase superfamily"/>
    <property type="match status" value="1"/>
</dbReference>
<dbReference type="NCBIfam" id="TIGR00495">
    <property type="entry name" value="crvDNA_42K"/>
    <property type="match status" value="1"/>
</dbReference>
<evidence type="ECO:0000256" key="2">
    <source>
        <dbReference type="SAM" id="MobiDB-lite"/>
    </source>
</evidence>
<dbReference type="InterPro" id="IPR036005">
    <property type="entry name" value="Creatinase/aminopeptidase-like"/>
</dbReference>
<sequence>SKMADAEEPENVETTPANDVVVTKYKMAGDMVNAILKTLISKCKEGVSVLELCEYGDNRLNEETSKVFKKDKEMKKGIAFPTCVSVNNCICHFSPLKSDTNVVILKDGDIVKIDLGAHVDGYIAVAAHTTVVGASKENPVTGRKADVLVAAQKAMEVALRLVKPGNSNYLVTDGIQKVAEDFKCKPVEGMLSHQLKQHIIDGEKAFIQNPTETHRKEHESCDFEVHEVYAIDILVSSGDGKGREVDKKSTVYKKKDIVYQLKMKASRQFFSEMEKKFLLMPFTLRAFEDEKKAKMGVFECVKHDLMQPFNVLYEREGEFVAQYKQTVILMPNGPLKITGLPLEEGIYKSDLTVTNPDSVNLLSVSISKKTAKKKKKKAGKAVAESADAVAEEEGEN</sequence>
<dbReference type="InterPro" id="IPR036390">
    <property type="entry name" value="WH_DNA-bd_sf"/>
</dbReference>
<accession>A0A0B7A4W0</accession>
<dbReference type="CDD" id="cd01089">
    <property type="entry name" value="PA2G4-like"/>
    <property type="match status" value="1"/>
</dbReference>
<dbReference type="FunFam" id="1.10.10.10:FF:000029">
    <property type="entry name" value="Proliferation-associated 2G4, a"/>
    <property type="match status" value="1"/>
</dbReference>
<dbReference type="PANTHER" id="PTHR10804">
    <property type="entry name" value="PROTEASE FAMILY M24 METHIONYL AMINOPEPTIDASE, AMINOPEPTIDASE P"/>
    <property type="match status" value="1"/>
</dbReference>
<dbReference type="Gene3D" id="1.10.10.10">
    <property type="entry name" value="Winged helix-like DNA-binding domain superfamily/Winged helix DNA-binding domain"/>
    <property type="match status" value="1"/>
</dbReference>
<feature type="region of interest" description="Disordered" evidence="2">
    <location>
        <begin position="375"/>
        <end position="396"/>
    </location>
</feature>
<proteinExistence type="inferred from homology"/>
<organism evidence="4">
    <name type="scientific">Arion vulgaris</name>
    <dbReference type="NCBI Taxonomy" id="1028688"/>
    <lineage>
        <taxon>Eukaryota</taxon>
        <taxon>Metazoa</taxon>
        <taxon>Spiralia</taxon>
        <taxon>Lophotrochozoa</taxon>
        <taxon>Mollusca</taxon>
        <taxon>Gastropoda</taxon>
        <taxon>Heterobranchia</taxon>
        <taxon>Euthyneura</taxon>
        <taxon>Panpulmonata</taxon>
        <taxon>Eupulmonata</taxon>
        <taxon>Stylommatophora</taxon>
        <taxon>Helicina</taxon>
        <taxon>Arionoidea</taxon>
        <taxon>Arionidae</taxon>
        <taxon>Arion</taxon>
    </lineage>
</organism>
<dbReference type="InterPro" id="IPR000994">
    <property type="entry name" value="Pept_M24"/>
</dbReference>
<dbReference type="AlphaFoldDB" id="A0A0B7A4W0"/>
<dbReference type="InterPro" id="IPR004545">
    <property type="entry name" value="PA2G4"/>
</dbReference>
<gene>
    <name evidence="4" type="primary">ORF97768</name>
</gene>
<feature type="non-terminal residue" evidence="4">
    <location>
        <position position="1"/>
    </location>
</feature>
<feature type="domain" description="Peptidase M24" evidence="3">
    <location>
        <begin position="24"/>
        <end position="198"/>
    </location>
</feature>